<protein>
    <submittedName>
        <fullName evidence="1">Uncharacterized protein</fullName>
    </submittedName>
</protein>
<proteinExistence type="predicted"/>
<organism evidence="1">
    <name type="scientific">viral metagenome</name>
    <dbReference type="NCBI Taxonomy" id="1070528"/>
    <lineage>
        <taxon>unclassified sequences</taxon>
        <taxon>metagenomes</taxon>
        <taxon>organismal metagenomes</taxon>
    </lineage>
</organism>
<sequence length="220" mass="26396">MTILLKKNFISIFIFILVTLLTLVFLEFNTSYQLISKIPKIIHNQTGILFIGTHNYEHKDIFITFKQFEKINKKFYMLFANKKWNHWLEPFRPKNIEFIYVKEKTVECISSKLLLGENVIMFLYYESDSTGPFYIIKNTKCPLVLLKIKKENKQIKENKTNLTTEDNNLITNHYNSSFKEIYINNFMSNFNVKIKKFRYNLSKFTNSKNFINELKQNLYS</sequence>
<dbReference type="AlphaFoldDB" id="A0A6C0LGB6"/>
<evidence type="ECO:0000313" key="1">
    <source>
        <dbReference type="EMBL" id="QHU28868.1"/>
    </source>
</evidence>
<accession>A0A6C0LGB6</accession>
<dbReference type="EMBL" id="MN740474">
    <property type="protein sequence ID" value="QHU28868.1"/>
    <property type="molecule type" value="Genomic_DNA"/>
</dbReference>
<name>A0A6C0LGB6_9ZZZZ</name>
<reference evidence="1" key="1">
    <citation type="journal article" date="2020" name="Nature">
        <title>Giant virus diversity and host interactions through global metagenomics.</title>
        <authorList>
            <person name="Schulz F."/>
            <person name="Roux S."/>
            <person name="Paez-Espino D."/>
            <person name="Jungbluth S."/>
            <person name="Walsh D.A."/>
            <person name="Denef V.J."/>
            <person name="McMahon K.D."/>
            <person name="Konstantinidis K.T."/>
            <person name="Eloe-Fadrosh E.A."/>
            <person name="Kyrpides N.C."/>
            <person name="Woyke T."/>
        </authorList>
    </citation>
    <scope>NUCLEOTIDE SEQUENCE</scope>
    <source>
        <strain evidence="1">GVMAG-M-3300027791-30</strain>
    </source>
</reference>